<dbReference type="Gene3D" id="3.40.50.1820">
    <property type="entry name" value="alpha/beta hydrolase"/>
    <property type="match status" value="1"/>
</dbReference>
<organism evidence="3 4">
    <name type="scientific">Jejuia pallidilutea</name>
    <dbReference type="NCBI Taxonomy" id="504487"/>
    <lineage>
        <taxon>Bacteria</taxon>
        <taxon>Pseudomonadati</taxon>
        <taxon>Bacteroidota</taxon>
        <taxon>Flavobacteriia</taxon>
        <taxon>Flavobacteriales</taxon>
        <taxon>Flavobacteriaceae</taxon>
        <taxon>Jejuia</taxon>
    </lineage>
</organism>
<comment type="caution">
    <text evidence="3">The sequence shown here is derived from an EMBL/GenBank/DDBJ whole genome shotgun (WGS) entry which is preliminary data.</text>
</comment>
<sequence length="232" mass="26438">MGDNWKTHGKNFAELGYEVHLVDQRNHGHSFHDTAFSYEVLAEDLKNYCKAKNLEDIILLGHSMGGKTAMLFSTEYPNLVSKLMVADISPRFYPVHHDTILNGLSALDFDVIKSRGEADKALSEYVSDFGTRQFLLKNLYWVEKGKLGLRINLEVLKDEVAEVGEALPSYARFDKETLFLRGDRSEYIGPEDERIIKNHFSNVDIVTIPNAGHWLHAENPKDFFDAVMAFIK</sequence>
<evidence type="ECO:0000259" key="2">
    <source>
        <dbReference type="Pfam" id="PF00561"/>
    </source>
</evidence>
<dbReference type="Pfam" id="PF00561">
    <property type="entry name" value="Abhydrolase_1"/>
    <property type="match status" value="1"/>
</dbReference>
<dbReference type="PANTHER" id="PTHR46118:SF4">
    <property type="entry name" value="PROTEIN ABHD11"/>
    <property type="match status" value="1"/>
</dbReference>
<evidence type="ECO:0000256" key="1">
    <source>
        <dbReference type="ARBA" id="ARBA00022801"/>
    </source>
</evidence>
<proteinExistence type="predicted"/>
<feature type="domain" description="AB hydrolase-1" evidence="2">
    <location>
        <begin position="3"/>
        <end position="88"/>
    </location>
</feature>
<name>A0A090W4T8_9FLAO</name>
<evidence type="ECO:0000313" key="3">
    <source>
        <dbReference type="EMBL" id="GAL72005.1"/>
    </source>
</evidence>
<dbReference type="InterPro" id="IPR029058">
    <property type="entry name" value="AB_hydrolase_fold"/>
</dbReference>
<evidence type="ECO:0000313" key="4">
    <source>
        <dbReference type="Proteomes" id="UP000029646"/>
    </source>
</evidence>
<protein>
    <submittedName>
        <fullName evidence="3">2-hydroxy-6-oxo-6-phenylhexa-2,4-dienoate hydrolase</fullName>
    </submittedName>
</protein>
<dbReference type="GO" id="GO:0052689">
    <property type="term" value="F:carboxylic ester hydrolase activity"/>
    <property type="evidence" value="ECO:0007669"/>
    <property type="project" value="TreeGrafter"/>
</dbReference>
<dbReference type="PRINTS" id="PR00111">
    <property type="entry name" value="ABHYDROLASE"/>
</dbReference>
<keyword evidence="1 3" id="KW-0378">Hydrolase</keyword>
<accession>A0A090W4T8</accession>
<reference evidence="3 4" key="1">
    <citation type="journal article" date="2014" name="Genome Announc.">
        <title>Draft Genome Sequence of Marine Flavobacterium Jejuia pallidilutea Strain 11shimoA1 and Pigmentation Mutants.</title>
        <authorList>
            <person name="Takatani N."/>
            <person name="Nakanishi M."/>
            <person name="Meirelles P."/>
            <person name="Mino S."/>
            <person name="Suda W."/>
            <person name="Oshima K."/>
            <person name="Hattori M."/>
            <person name="Ohkuma M."/>
            <person name="Hosokawa M."/>
            <person name="Miyashita K."/>
            <person name="Thompson F.L."/>
            <person name="Niwa A."/>
            <person name="Sawabe T."/>
            <person name="Sawabe T."/>
        </authorList>
    </citation>
    <scope>NUCLEOTIDE SEQUENCE [LARGE SCALE GENOMIC DNA]</scope>
    <source>
        <strain evidence="4">JCM19302</strain>
    </source>
</reference>
<dbReference type="EMBL" id="BBNS01000018">
    <property type="protein sequence ID" value="GAL72005.1"/>
    <property type="molecule type" value="Genomic_DNA"/>
</dbReference>
<gene>
    <name evidence="3" type="ORF">JCM19302_350</name>
</gene>
<dbReference type="InterPro" id="IPR000073">
    <property type="entry name" value="AB_hydrolase_1"/>
</dbReference>
<dbReference type="Proteomes" id="UP000029646">
    <property type="component" value="Unassembled WGS sequence"/>
</dbReference>
<dbReference type="SUPFAM" id="SSF53474">
    <property type="entry name" value="alpha/beta-Hydrolases"/>
    <property type="match status" value="1"/>
</dbReference>
<dbReference type="PANTHER" id="PTHR46118">
    <property type="entry name" value="PROTEIN ABHD11"/>
    <property type="match status" value="1"/>
</dbReference>
<dbReference type="AlphaFoldDB" id="A0A090W4T8"/>